<keyword evidence="2" id="KW-0472">Membrane</keyword>
<keyword evidence="4" id="KW-1185">Reference proteome</keyword>
<evidence type="ECO:0000256" key="1">
    <source>
        <dbReference type="SAM" id="MobiDB-lite"/>
    </source>
</evidence>
<feature type="transmembrane region" description="Helical" evidence="2">
    <location>
        <begin position="12"/>
        <end position="32"/>
    </location>
</feature>
<keyword evidence="2" id="KW-1133">Transmembrane helix</keyword>
<protein>
    <submittedName>
        <fullName evidence="3">Uncharacterized protein</fullName>
    </submittedName>
</protein>
<keyword evidence="2" id="KW-0812">Transmembrane</keyword>
<evidence type="ECO:0000313" key="3">
    <source>
        <dbReference type="EMBL" id="TFJ84960.1"/>
    </source>
</evidence>
<evidence type="ECO:0000256" key="2">
    <source>
        <dbReference type="SAM" id="Phobius"/>
    </source>
</evidence>
<gene>
    <name evidence="3" type="ORF">NSK_003988</name>
</gene>
<dbReference type="AlphaFoldDB" id="A0A4D9D0Q5"/>
<evidence type="ECO:0000313" key="4">
    <source>
        <dbReference type="Proteomes" id="UP000355283"/>
    </source>
</evidence>
<dbReference type="Proteomes" id="UP000355283">
    <property type="component" value="Unassembled WGS sequence"/>
</dbReference>
<organism evidence="3 4">
    <name type="scientific">Nannochloropsis salina CCMP1776</name>
    <dbReference type="NCBI Taxonomy" id="1027361"/>
    <lineage>
        <taxon>Eukaryota</taxon>
        <taxon>Sar</taxon>
        <taxon>Stramenopiles</taxon>
        <taxon>Ochrophyta</taxon>
        <taxon>Eustigmatophyceae</taxon>
        <taxon>Eustigmatales</taxon>
        <taxon>Monodopsidaceae</taxon>
        <taxon>Microchloropsis</taxon>
        <taxon>Microchloropsis salina</taxon>
    </lineage>
</organism>
<feature type="compositionally biased region" description="Polar residues" evidence="1">
    <location>
        <begin position="84"/>
        <end position="93"/>
    </location>
</feature>
<sequence length="1270" mass="136489">MTIPATRRRQWVAAGLVVVAVAAVAGLIGGLWSPSASSMNTNAAAQDKTDQSKDGPQPVDTMATGAVVVPKSKNEITAEASPSIPKSESGGLTFSSPDASSSSSIFPSAITNLFNKQETKVNPADFGMSNIMGLKTCFPTTGEEVTEAVYGDDCTVIVLMNGNAEGKDYKIEKELNVTSHKIFLGNPIDLPKLNATKKIRRLFNVMPGGKLELRSVCLYKGAGESLGALGGGRKLQSGLGIGKTKLTIGPAVYVHLGGSFRGSGVVFRSMRGTLEGFLKALQEPLEARRTFGGHVFVAGGQFLCYGCFFIGVSPYGNPDENQITVGGNVLVVTGAMRCIGCYNIGFNLFTSGINAGGNTACLGGASTWIGGGNSGATLAQGQFGIGQNNFVGGGVLVLVGYQDISVLLAIVRAGMGQQTCGGGVLILIGHCEDRAWATGIVFNAGQTYSVGGGVLQLNGGEIMNFQTSAGQIVSGGSCFNGGGDVGFTGMAYGTFGNTFNQHGLGMRWCQNAGTLENILINGWSTAIARAQFILGSESYLGTGFFSSINQTRHSYQVVNGAWGGHEYWVGPGAAAFIKTYSFSKRVINYRTNPYAWVVAGTMIAGSYKPTNTTPKVVTNRGDNIFVNKTGVFFVSKDGLVLLPPVKPPTKQAEKDLRKFNITPPHQDVARDDLPHGIFGPIGPGNSGGTGDRYKAASVGDVSPSPSPVMVRRLEEGGEKRSLNQMLVVDSHIETQKVKPLDSKLFHRHLTRQVQKKKSRRLGAFSRTSGMKPLLAAFASPQDLMNAYQGATEEQEQKEKEYWPEYIYAKKRDTKCFLCGVSPLPTSQHINPNDDPIDAQWWLNANETQVVDRRALMATSTDPAGAVRQTALSSAGQTNACLASDECVNADTPFNALAKAEKVAPEDGLPSLPPAVKTMRIMERRGRRLWAERRRLHEEENTELIEDDWLGGSANPVKLPDNQLFWKKVTVHCPPREGDSEPPKRCGLKDKGIKRALKEYIDTVSGVVLGEDPDYKLSAAYGETPEAVHEAVDVDYLASMVPRKLSDACPYAATIKLFVLTRDDDTYAALFKLFEDLANDPKTLTEILTTEDARLCPASATMEGEGVVTLPSVDTTSGIKFYQDWHFMGGKDKEEEAERRQLLAQLGMGDLEKDKQWASVSLFSPYDLAPVLLVEEGETYSIVLQGLDTSVDDVVVELVQGLARGGEVIATAKKSAGGGEKEDAPWTLDWTAAGLAAMEEDRRFGSSYFLYAHYKTYPGFFAFSTPFRVLI</sequence>
<comment type="caution">
    <text evidence="3">The sequence shown here is derived from an EMBL/GenBank/DDBJ whole genome shotgun (WGS) entry which is preliminary data.</text>
</comment>
<dbReference type="OrthoDB" id="210741at2759"/>
<feature type="region of interest" description="Disordered" evidence="1">
    <location>
        <begin position="38"/>
        <end position="97"/>
    </location>
</feature>
<dbReference type="EMBL" id="SDOX01000017">
    <property type="protein sequence ID" value="TFJ84960.1"/>
    <property type="molecule type" value="Genomic_DNA"/>
</dbReference>
<feature type="region of interest" description="Disordered" evidence="1">
    <location>
        <begin position="685"/>
        <end position="707"/>
    </location>
</feature>
<accession>A0A4D9D0Q5</accession>
<reference evidence="3 4" key="1">
    <citation type="submission" date="2019-01" db="EMBL/GenBank/DDBJ databases">
        <title>Nuclear Genome Assembly of the Microalgal Biofuel strain Nannochloropsis salina CCMP1776.</title>
        <authorList>
            <person name="Hovde B."/>
        </authorList>
    </citation>
    <scope>NUCLEOTIDE SEQUENCE [LARGE SCALE GENOMIC DNA]</scope>
    <source>
        <strain evidence="3 4">CCMP1776</strain>
    </source>
</reference>
<name>A0A4D9D0Q5_9STRA</name>
<proteinExistence type="predicted"/>